<reference evidence="2 3" key="1">
    <citation type="submission" date="2014-11" db="EMBL/GenBank/DDBJ databases">
        <authorList>
            <person name="Zhu J."/>
            <person name="Qi W."/>
            <person name="Song R."/>
        </authorList>
    </citation>
    <scope>NUCLEOTIDE SEQUENCE [LARGE SCALE GENOMIC DNA]</scope>
</reference>
<evidence type="ECO:0000313" key="2">
    <source>
        <dbReference type="EMBL" id="CEM05180.1"/>
    </source>
</evidence>
<evidence type="ECO:0000313" key="3">
    <source>
        <dbReference type="Proteomes" id="UP000041254"/>
    </source>
</evidence>
<accession>A0A0G4F1C3</accession>
<dbReference type="AlphaFoldDB" id="A0A0G4F1C3"/>
<feature type="region of interest" description="Disordered" evidence="1">
    <location>
        <begin position="193"/>
        <end position="248"/>
    </location>
</feature>
<dbReference type="EMBL" id="CDMY01000356">
    <property type="protein sequence ID" value="CEM05180.1"/>
    <property type="molecule type" value="Genomic_DNA"/>
</dbReference>
<gene>
    <name evidence="2" type="ORF">Vbra_14147</name>
</gene>
<protein>
    <submittedName>
        <fullName evidence="2">Uncharacterized protein</fullName>
    </submittedName>
</protein>
<dbReference type="STRING" id="1169540.A0A0G4F1C3"/>
<sequence length="309" mass="33396">MFAGKHTDVLPDGFTVVDARWTPRVNQPATGQGNHSADVGLPALLCKRNARQHARHIDREEGGGGGLGEGVRVHGHALDGHCPEYEGGHHGAVHAASKEAVANALWHPTGDPDTATSTPDYPFKFVLDGGYRGFYTNNRGRPYCEPCGYVSEHALKGSAARKAANEHNARFAAKRQKRSRLPQPFFAADPAADDCEMEDAPAAAATPAMPFPWPSPPQPQAASGERKRKGRGEEDTDTEGPHPLPQAQGRGLRACMALFVEDIKDGTTPFPAGFEWARQKDNVTQCGVPVLVCRLIEKTRAVFVLSERK</sequence>
<evidence type="ECO:0000256" key="1">
    <source>
        <dbReference type="SAM" id="MobiDB-lite"/>
    </source>
</evidence>
<dbReference type="Proteomes" id="UP000041254">
    <property type="component" value="Unassembled WGS sequence"/>
</dbReference>
<keyword evidence="3" id="KW-1185">Reference proteome</keyword>
<dbReference type="InParanoid" id="A0A0G4F1C3"/>
<dbReference type="VEuPathDB" id="CryptoDB:Vbra_14147"/>
<organism evidence="2 3">
    <name type="scientific">Vitrella brassicaformis (strain CCMP3155)</name>
    <dbReference type="NCBI Taxonomy" id="1169540"/>
    <lineage>
        <taxon>Eukaryota</taxon>
        <taxon>Sar</taxon>
        <taxon>Alveolata</taxon>
        <taxon>Colpodellida</taxon>
        <taxon>Vitrellaceae</taxon>
        <taxon>Vitrella</taxon>
    </lineage>
</organism>
<proteinExistence type="predicted"/>
<feature type="compositionally biased region" description="Pro residues" evidence="1">
    <location>
        <begin position="209"/>
        <end position="219"/>
    </location>
</feature>
<name>A0A0G4F1C3_VITBC</name>